<dbReference type="AlphaFoldDB" id="A0A8K2A7N5"/>
<dbReference type="EMBL" id="WVIC01000012">
    <property type="protein sequence ID" value="NCJ06384.1"/>
    <property type="molecule type" value="Genomic_DNA"/>
</dbReference>
<reference evidence="2" key="1">
    <citation type="submission" date="2019-12" db="EMBL/GenBank/DDBJ databases">
        <title>High-Quality draft genome sequences of three cyanobacteria isolated from the limestone walls of the Old Cathedral of Coimbra.</title>
        <authorList>
            <person name="Tiago I."/>
            <person name="Soares F."/>
            <person name="Portugal A."/>
        </authorList>
    </citation>
    <scope>NUCLEOTIDE SEQUENCE [LARGE SCALE GENOMIC DNA]</scope>
    <source>
        <strain evidence="2">C</strain>
    </source>
</reference>
<accession>A0A8K2A7N5</accession>
<evidence type="ECO:0000313" key="2">
    <source>
        <dbReference type="EMBL" id="NCJ06384.1"/>
    </source>
</evidence>
<name>A0A8K2A7N5_9CYAN</name>
<evidence type="ECO:0000313" key="3">
    <source>
        <dbReference type="Proteomes" id="UP000607397"/>
    </source>
</evidence>
<feature type="coiled-coil region" evidence="1">
    <location>
        <begin position="187"/>
        <end position="217"/>
    </location>
</feature>
<keyword evidence="3" id="KW-1185">Reference proteome</keyword>
<proteinExistence type="predicted"/>
<keyword evidence="1" id="KW-0175">Coiled coil</keyword>
<dbReference type="RefSeq" id="WP_161824864.1">
    <property type="nucleotide sequence ID" value="NZ_WVIC01000012.1"/>
</dbReference>
<comment type="caution">
    <text evidence="2">The sequence shown here is derived from an EMBL/GenBank/DDBJ whole genome shotgun (WGS) entry which is preliminary data.</text>
</comment>
<evidence type="ECO:0000256" key="1">
    <source>
        <dbReference type="SAM" id="Coils"/>
    </source>
</evidence>
<protein>
    <submittedName>
        <fullName evidence="2">Uncharacterized protein</fullName>
    </submittedName>
</protein>
<sequence length="356" mass="40118">MNSSETPNPSAPDTLDLSTLVQGLQTRLQAAEAQLEVLHLALSRAQPVASTVGSPAGEGETQFLLDLALEQVLDCYQESPQLLSAYAISTSLTSESLHNLQATPELAADPLGQYWVLRIQDGGEILVPRPRTQNLARLNTLQQLFTVTGEGDDWCLQAAARVQTVQRCKRWQLQNRGQIQLGESALQFQWQQRLRRLEQEYQEIIQNQEQLQQLLQTATQGDGGIQTKLSAQQRRSQLQKQYGEPRRILVNTCAPQAYAVYEQDTVFRIVPCNVDLSAAVQVMPATDQSIDWRNSMFGHFHRHETTEVTRARADHPYLPRQPYLCDESGQTWVMAENWEAAERVLVALKGNWMALD</sequence>
<gene>
    <name evidence="2" type="ORF">GS597_07640</name>
</gene>
<organism evidence="2 3">
    <name type="scientific">Petrachloros mirabilis ULC683</name>
    <dbReference type="NCBI Taxonomy" id="2781853"/>
    <lineage>
        <taxon>Bacteria</taxon>
        <taxon>Bacillati</taxon>
        <taxon>Cyanobacteriota</taxon>
        <taxon>Cyanophyceae</taxon>
        <taxon>Synechococcales</taxon>
        <taxon>Petrachlorosaceae</taxon>
        <taxon>Petrachloros</taxon>
        <taxon>Petrachloros mirabilis</taxon>
    </lineage>
</organism>
<dbReference type="Proteomes" id="UP000607397">
    <property type="component" value="Unassembled WGS sequence"/>
</dbReference>